<dbReference type="PROSITE" id="PS51318">
    <property type="entry name" value="TAT"/>
    <property type="match status" value="1"/>
</dbReference>
<feature type="transmembrane region" description="Helical" evidence="8">
    <location>
        <begin position="146"/>
        <end position="170"/>
    </location>
</feature>
<comment type="caution">
    <text evidence="10">The sequence shown here is derived from an EMBL/GenBank/DDBJ whole genome shotgun (WGS) entry which is preliminary data.</text>
</comment>
<name>A0ABD5ZRE2_9EURY</name>
<dbReference type="PROSITE" id="PS00196">
    <property type="entry name" value="COPPER_BLUE"/>
    <property type="match status" value="1"/>
</dbReference>
<comment type="subcellular location">
    <subcellularLocation>
        <location evidence="1">Membrane</location>
    </subcellularLocation>
</comment>
<dbReference type="PRINTS" id="PR00157">
    <property type="entry name" value="PLASTOCYANIN"/>
</dbReference>
<dbReference type="CDD" id="cd04220">
    <property type="entry name" value="Halocyanin"/>
    <property type="match status" value="1"/>
</dbReference>
<accession>A0ABD5ZRE2</accession>
<evidence type="ECO:0000256" key="5">
    <source>
        <dbReference type="ARBA" id="ARBA00023008"/>
    </source>
</evidence>
<evidence type="ECO:0000256" key="3">
    <source>
        <dbReference type="ARBA" id="ARBA00022723"/>
    </source>
</evidence>
<evidence type="ECO:0000256" key="8">
    <source>
        <dbReference type="SAM" id="Phobius"/>
    </source>
</evidence>
<keyword evidence="11" id="KW-1185">Reference proteome</keyword>
<proteinExistence type="predicted"/>
<evidence type="ECO:0000256" key="7">
    <source>
        <dbReference type="PIRSR" id="PIRSR602387-1"/>
    </source>
</evidence>
<dbReference type="EMBL" id="JBHTAP010000001">
    <property type="protein sequence ID" value="MFC7235920.1"/>
    <property type="molecule type" value="Genomic_DNA"/>
</dbReference>
<dbReference type="InterPro" id="IPR000923">
    <property type="entry name" value="BlueCu_1"/>
</dbReference>
<organism evidence="10 11">
    <name type="scientific">Halosegnis marinus</name>
    <dbReference type="NCBI Taxonomy" id="3034023"/>
    <lineage>
        <taxon>Archaea</taxon>
        <taxon>Methanobacteriati</taxon>
        <taxon>Methanobacteriota</taxon>
        <taxon>Stenosarchaea group</taxon>
        <taxon>Halobacteria</taxon>
        <taxon>Halobacteriales</taxon>
        <taxon>Natronomonadaceae</taxon>
        <taxon>Halosegnis</taxon>
    </lineage>
</organism>
<dbReference type="PANTHER" id="PTHR34192:SF10">
    <property type="entry name" value="PLASTOCYANIN MAJOR ISOFORM, CHLOROPLASTIC-RELATED"/>
    <property type="match status" value="1"/>
</dbReference>
<evidence type="ECO:0000313" key="11">
    <source>
        <dbReference type="Proteomes" id="UP001596398"/>
    </source>
</evidence>
<feature type="binding site" evidence="7">
    <location>
        <position position="112"/>
    </location>
    <ligand>
        <name>Cu cation</name>
        <dbReference type="ChEBI" id="CHEBI:23378"/>
    </ligand>
</feature>
<keyword evidence="8" id="KW-1133">Transmembrane helix</keyword>
<dbReference type="InterPro" id="IPR008972">
    <property type="entry name" value="Cupredoxin"/>
</dbReference>
<keyword evidence="2" id="KW-0813">Transport</keyword>
<dbReference type="GeneID" id="79267621"/>
<dbReference type="GO" id="GO:0016020">
    <property type="term" value="C:membrane"/>
    <property type="evidence" value="ECO:0007669"/>
    <property type="project" value="UniProtKB-SubCell"/>
</dbReference>
<gene>
    <name evidence="10" type="ORF">ACFQJ4_11390</name>
</gene>
<comment type="cofactor">
    <cofactor evidence="7">
        <name>Cu(2+)</name>
        <dbReference type="ChEBI" id="CHEBI:29036"/>
    </cofactor>
    <text evidence="7">The crystal structure with reduced Cu(1+) has also been determined.</text>
</comment>
<sequence>MNRREFLRTAGGATAVAGAVSASGSAAAQSGGPEVALLGSLVFDPAEVYVSPGTTVTWVWESDGHNIVVDSQPEGANWEGTEGGASQLYDTGYEYSHTFEELGEYEYVCAPHRQAGMVGTVVVNESGAPPSGGGGEVEPEEMGVPIQAHFVGIATILAIAVSLMFTFFLLKYGESPHASGGN</sequence>
<dbReference type="InterPro" id="IPR028871">
    <property type="entry name" value="BlueCu_1_BS"/>
</dbReference>
<feature type="domain" description="Blue (type 1) copper" evidence="9">
    <location>
        <begin position="39"/>
        <end position="124"/>
    </location>
</feature>
<keyword evidence="6 8" id="KW-0472">Membrane</keyword>
<evidence type="ECO:0000259" key="9">
    <source>
        <dbReference type="Pfam" id="PF00127"/>
    </source>
</evidence>
<dbReference type="Gene3D" id="2.60.40.420">
    <property type="entry name" value="Cupredoxins - blue copper proteins"/>
    <property type="match status" value="1"/>
</dbReference>
<dbReference type="Pfam" id="PF00127">
    <property type="entry name" value="Copper-bind"/>
    <property type="match status" value="1"/>
</dbReference>
<evidence type="ECO:0000256" key="2">
    <source>
        <dbReference type="ARBA" id="ARBA00022448"/>
    </source>
</evidence>
<keyword evidence="4" id="KW-0249">Electron transport</keyword>
<dbReference type="InterPro" id="IPR002387">
    <property type="entry name" value="Plastocyanin"/>
</dbReference>
<evidence type="ECO:0000256" key="4">
    <source>
        <dbReference type="ARBA" id="ARBA00022982"/>
    </source>
</evidence>
<keyword evidence="8" id="KW-0812">Transmembrane</keyword>
<dbReference type="SUPFAM" id="SSF49503">
    <property type="entry name" value="Cupredoxins"/>
    <property type="match status" value="1"/>
</dbReference>
<dbReference type="Proteomes" id="UP001596398">
    <property type="component" value="Unassembled WGS sequence"/>
</dbReference>
<dbReference type="RefSeq" id="WP_276234063.1">
    <property type="nucleotide sequence ID" value="NZ_CP119802.1"/>
</dbReference>
<feature type="binding site" evidence="7">
    <location>
        <position position="65"/>
    </location>
    <ligand>
        <name>Cu cation</name>
        <dbReference type="ChEBI" id="CHEBI:23378"/>
    </ligand>
</feature>
<dbReference type="GO" id="GO:0046872">
    <property type="term" value="F:metal ion binding"/>
    <property type="evidence" value="ECO:0007669"/>
    <property type="project" value="UniProtKB-KW"/>
</dbReference>
<evidence type="ECO:0000313" key="10">
    <source>
        <dbReference type="EMBL" id="MFC7235920.1"/>
    </source>
</evidence>
<dbReference type="InterPro" id="IPR006311">
    <property type="entry name" value="TAT_signal"/>
</dbReference>
<evidence type="ECO:0000256" key="6">
    <source>
        <dbReference type="ARBA" id="ARBA00023136"/>
    </source>
</evidence>
<feature type="binding site" evidence="7">
    <location>
        <position position="117"/>
    </location>
    <ligand>
        <name>Cu cation</name>
        <dbReference type="ChEBI" id="CHEBI:23378"/>
    </ligand>
</feature>
<reference evidence="10 11" key="1">
    <citation type="journal article" date="2019" name="Int. J. Syst. Evol. Microbiol.">
        <title>The Global Catalogue of Microorganisms (GCM) 10K type strain sequencing project: providing services to taxonomists for standard genome sequencing and annotation.</title>
        <authorList>
            <consortium name="The Broad Institute Genomics Platform"/>
            <consortium name="The Broad Institute Genome Sequencing Center for Infectious Disease"/>
            <person name="Wu L."/>
            <person name="Ma J."/>
        </authorList>
    </citation>
    <scope>NUCLEOTIDE SEQUENCE [LARGE SCALE GENOMIC DNA]</scope>
    <source>
        <strain evidence="10 11">DT85</strain>
    </source>
</reference>
<dbReference type="PANTHER" id="PTHR34192">
    <property type="entry name" value="PLASTOCYANIN MAJOR ISOFORM, CHLOROPLASTIC-RELATED"/>
    <property type="match status" value="1"/>
</dbReference>
<protein>
    <submittedName>
        <fullName evidence="10">Plastocyanin/azurin family copper-binding protein</fullName>
    </submittedName>
</protein>
<keyword evidence="5 7" id="KW-0186">Copper</keyword>
<dbReference type="AlphaFoldDB" id="A0ABD5ZRE2"/>
<keyword evidence="3 7" id="KW-0479">Metal-binding</keyword>
<evidence type="ECO:0000256" key="1">
    <source>
        <dbReference type="ARBA" id="ARBA00004370"/>
    </source>
</evidence>
<feature type="binding site" evidence="7">
    <location>
        <position position="109"/>
    </location>
    <ligand>
        <name>Cu cation</name>
        <dbReference type="ChEBI" id="CHEBI:23378"/>
    </ligand>
</feature>